<reference evidence="5" key="1">
    <citation type="submission" date="2021-01" db="EMBL/GenBank/DDBJ databases">
        <authorList>
            <person name="Corre E."/>
            <person name="Pelletier E."/>
            <person name="Niang G."/>
            <person name="Scheremetjew M."/>
            <person name="Finn R."/>
            <person name="Kale V."/>
            <person name="Holt S."/>
            <person name="Cochrane G."/>
            <person name="Meng A."/>
            <person name="Brown T."/>
            <person name="Cohen L."/>
        </authorList>
    </citation>
    <scope>NUCLEOTIDE SEQUENCE</scope>
    <source>
        <strain evidence="5">NIES-381</strain>
    </source>
</reference>
<feature type="transmembrane region" description="Helical" evidence="3">
    <location>
        <begin position="691"/>
        <end position="715"/>
    </location>
</feature>
<feature type="transmembrane region" description="Helical" evidence="3">
    <location>
        <begin position="1130"/>
        <end position="1148"/>
    </location>
</feature>
<feature type="transmembrane region" description="Helical" evidence="3">
    <location>
        <begin position="1355"/>
        <end position="1375"/>
    </location>
</feature>
<evidence type="ECO:0000256" key="1">
    <source>
        <dbReference type="ARBA" id="ARBA00022837"/>
    </source>
</evidence>
<feature type="transmembrane region" description="Helical" evidence="3">
    <location>
        <begin position="1000"/>
        <end position="1027"/>
    </location>
</feature>
<evidence type="ECO:0000313" key="5">
    <source>
        <dbReference type="EMBL" id="CAD8995275.1"/>
    </source>
</evidence>
<dbReference type="InterPro" id="IPR002048">
    <property type="entry name" value="EF_hand_dom"/>
</dbReference>
<accession>A0A7S1HYQ7</accession>
<proteinExistence type="predicted"/>
<dbReference type="InterPro" id="IPR011992">
    <property type="entry name" value="EF-hand-dom_pair"/>
</dbReference>
<name>A0A7S1HYQ7_9EUGL</name>
<feature type="transmembrane region" description="Helical" evidence="3">
    <location>
        <begin position="1100"/>
        <end position="1124"/>
    </location>
</feature>
<dbReference type="PROSITE" id="PS50222">
    <property type="entry name" value="EF_HAND_2"/>
    <property type="match status" value="1"/>
</dbReference>
<gene>
    <name evidence="5" type="ORF">EGYM00392_LOCUS6331</name>
</gene>
<protein>
    <recommendedName>
        <fullName evidence="4">EF-hand domain-containing protein</fullName>
    </recommendedName>
</protein>
<dbReference type="PROSITE" id="PS00018">
    <property type="entry name" value="EF_HAND_1"/>
    <property type="match status" value="1"/>
</dbReference>
<evidence type="ECO:0000256" key="3">
    <source>
        <dbReference type="SAM" id="Phobius"/>
    </source>
</evidence>
<keyword evidence="3" id="KW-0812">Transmembrane</keyword>
<feature type="transmembrane region" description="Helical" evidence="3">
    <location>
        <begin position="132"/>
        <end position="151"/>
    </location>
</feature>
<dbReference type="EMBL" id="HBGA01016342">
    <property type="protein sequence ID" value="CAD8995275.1"/>
    <property type="molecule type" value="Transcribed_RNA"/>
</dbReference>
<keyword evidence="1" id="KW-0106">Calcium</keyword>
<evidence type="ECO:0000256" key="2">
    <source>
        <dbReference type="SAM" id="MobiDB-lite"/>
    </source>
</evidence>
<evidence type="ECO:0000259" key="4">
    <source>
        <dbReference type="PROSITE" id="PS50222"/>
    </source>
</evidence>
<dbReference type="GO" id="GO:0005509">
    <property type="term" value="F:calcium ion binding"/>
    <property type="evidence" value="ECO:0007669"/>
    <property type="project" value="InterPro"/>
</dbReference>
<feature type="region of interest" description="Disordered" evidence="2">
    <location>
        <begin position="90"/>
        <end position="121"/>
    </location>
</feature>
<feature type="compositionally biased region" description="Polar residues" evidence="2">
    <location>
        <begin position="102"/>
        <end position="111"/>
    </location>
</feature>
<feature type="transmembrane region" description="Helical" evidence="3">
    <location>
        <begin position="1060"/>
        <end position="1079"/>
    </location>
</feature>
<sequence>MNSMERHRPQASITNLQLLDMAQDSCDSKVNGMTTMTTIDDKTWNNREPERRDSCVFINRPDCTEKNSTDDKDRKHSQCSKQGLYKLVDADPEESKPHRSGDNGSRSSPNKASRAGFKGAFKGPETPVGKQTFRAVCMLVVLVILCFWFAVINLPNRSISIERPYATDLFTVFLTACDVDVVYGFSPHVTVSGIDTYTQATWHMRDGANTTHALDVYNPHGCKNAYLQRCRDLCLVTVTISSSDPLQELRIVQNHGDRSPYITLDVQNVTLDTLKVCASPEGAGACPSMDVRIGDTLLFGMVDVRLSTGSAWLWKTEFQGKVSITSEFNSIWLTDIIQAGPFAANYRSTDRHVCLASAAGHRVHHAPNGPWALCNSTEAWQAVANVFDADKDQHVDRKELLSGLSTLGSMCCGRECPFVSDCEPLVWKLFHPIFDPQKWPSHTSFNPNVLTVAAFQRSMRSFNLTSLSPGCQTEVHFTRPAHHAPSKVLISDLQSLGGQVVLTVALPSNSPYSTLQKLSQPVTIYNPHPGLRLLLHDTKMLQQGLKGRLNTDQKYFIAIDVVATPGVPGGRWVYTTHSIFLWLHPALIQMFTAGLVRPEEVRYRVHFHAGGCDSDELKPGPDGKYANQRARLETIYDQLSIALRGQAPNTNAADSLVYIETGEQTVMYHFPVRYPGSKVVMVPLSFHDFPIVAFLAFVVSGIFAVVAAVLALRGFKKHASWKLMRMWRTKDSRRQAQQYKYHRRDHYKAPKASVTRFGPADPFENPLGMLMLLVVMPLRQRILNSVHVFTAEYVTLQLVKDRRSGRSALNLDRCPVVGSLIPTAQPVTVDSFMRYYMDFCVLNDLQAKKPDEVADILKEKYSISTFEINSPHLVGLKWWSPWPVGPIQPPPGFVPQDLEDALHTFVEQYIQITNDPTDLIQVEALLPEAVHSLGPVGSVRCFLPTFQEWYDRRPLVMDVTPARIQEILGVRMKDRNKYFNRGVQLLPKNSPNTHRMWQYYWFEIVVVLVHILVLLGPSVGLACYIMQVQEAWAKTLAVKEPLQWHHLLSYDWKFTLDSTLVWASVLFWTNVVMLGLTTIRIGISYLTEFVWLRSYYAKAFSYLLMLHWIWIIALILMVCEWLIMASALDTAMYLPYGTAVVAFMYTGAAKYRQLKKASDKFKNDLANVLMTWMRRDVEQMWNEQAQVAREHPAPVNLTTTLTGATAFGQPSMQPTYGLSKDGKDSMRLDAQCLFVALDRKRDGYLHSDYLWHLFTSLKSYQTPHEQELQQASQHLYANLKEHLIAFCDTDDDLVSIQQFSEGWTLCADWVTEDGGSQLGLASAQVFGSYMVSLLILVLWYSFIFFTLSAWNQPSIQLSVAISVVVLLSSFLVVMVNPKSTSQAAQLSDFLPDAPHQPVQAARRSCKKMK</sequence>
<feature type="transmembrane region" description="Helical" evidence="3">
    <location>
        <begin position="1326"/>
        <end position="1349"/>
    </location>
</feature>
<dbReference type="SUPFAM" id="SSF47473">
    <property type="entry name" value="EF-hand"/>
    <property type="match status" value="1"/>
</dbReference>
<organism evidence="5">
    <name type="scientific">Eutreptiella gymnastica</name>
    <dbReference type="NCBI Taxonomy" id="73025"/>
    <lineage>
        <taxon>Eukaryota</taxon>
        <taxon>Discoba</taxon>
        <taxon>Euglenozoa</taxon>
        <taxon>Euglenida</taxon>
        <taxon>Spirocuta</taxon>
        <taxon>Euglenophyceae</taxon>
        <taxon>Eutreptiales</taxon>
        <taxon>Eutreptiaceae</taxon>
        <taxon>Eutreptiella</taxon>
    </lineage>
</organism>
<dbReference type="InterPro" id="IPR018247">
    <property type="entry name" value="EF_Hand_1_Ca_BS"/>
</dbReference>
<feature type="domain" description="EF-hand" evidence="4">
    <location>
        <begin position="375"/>
        <end position="410"/>
    </location>
</feature>
<keyword evidence="3" id="KW-0472">Membrane</keyword>
<keyword evidence="3" id="KW-1133">Transmembrane helix</keyword>